<evidence type="ECO:0000313" key="5">
    <source>
        <dbReference type="EMBL" id="ERM96565.1"/>
    </source>
</evidence>
<gene>
    <name evidence="5" type="ORF">AMTR_s00001p00269540</name>
</gene>
<dbReference type="InterPro" id="IPR050872">
    <property type="entry name" value="PPR_P_subfamily"/>
</dbReference>
<accession>W1NMQ8</accession>
<feature type="repeat" description="PPR" evidence="3">
    <location>
        <begin position="311"/>
        <end position="345"/>
    </location>
</feature>
<dbReference type="Gramene" id="ERM96565">
    <property type="protein sequence ID" value="ERM96565"/>
    <property type="gene ID" value="AMTR_s00001p00269540"/>
</dbReference>
<dbReference type="AlphaFoldDB" id="W1NMQ8"/>
<evidence type="ECO:0000256" key="3">
    <source>
        <dbReference type="PROSITE-ProRule" id="PRU00708"/>
    </source>
</evidence>
<comment type="similarity">
    <text evidence="1">Belongs to the PPR family. P subfamily.</text>
</comment>
<dbReference type="GO" id="GO:0005739">
    <property type="term" value="C:mitochondrion"/>
    <property type="evidence" value="ECO:0000318"/>
    <property type="project" value="GO_Central"/>
</dbReference>
<keyword evidence="4" id="KW-1133">Transmembrane helix</keyword>
<evidence type="ECO:0000256" key="1">
    <source>
        <dbReference type="ARBA" id="ARBA00007626"/>
    </source>
</evidence>
<feature type="repeat" description="PPR" evidence="3">
    <location>
        <begin position="559"/>
        <end position="593"/>
    </location>
</feature>
<reference evidence="6" key="1">
    <citation type="journal article" date="2013" name="Science">
        <title>The Amborella genome and the evolution of flowering plants.</title>
        <authorList>
            <consortium name="Amborella Genome Project"/>
        </authorList>
    </citation>
    <scope>NUCLEOTIDE SEQUENCE [LARGE SCALE GENOMIC DNA]</scope>
</reference>
<keyword evidence="4" id="KW-0812">Transmembrane</keyword>
<dbReference type="PROSITE" id="PS51375">
    <property type="entry name" value="PPR"/>
    <property type="match status" value="9"/>
</dbReference>
<dbReference type="EMBL" id="KI397142">
    <property type="protein sequence ID" value="ERM96565.1"/>
    <property type="molecule type" value="Genomic_DNA"/>
</dbReference>
<feature type="transmembrane region" description="Helical" evidence="4">
    <location>
        <begin position="560"/>
        <end position="580"/>
    </location>
</feature>
<protein>
    <recommendedName>
        <fullName evidence="7">Pentacotripeptide-repeat region of PRORP domain-containing protein</fullName>
    </recommendedName>
</protein>
<dbReference type="GO" id="GO:0008380">
    <property type="term" value="P:RNA splicing"/>
    <property type="evidence" value="ECO:0000318"/>
    <property type="project" value="GO_Central"/>
</dbReference>
<organism evidence="5 6">
    <name type="scientific">Amborella trichopoda</name>
    <dbReference type="NCBI Taxonomy" id="13333"/>
    <lineage>
        <taxon>Eukaryota</taxon>
        <taxon>Viridiplantae</taxon>
        <taxon>Streptophyta</taxon>
        <taxon>Embryophyta</taxon>
        <taxon>Tracheophyta</taxon>
        <taxon>Spermatophyta</taxon>
        <taxon>Magnoliopsida</taxon>
        <taxon>Amborellales</taxon>
        <taxon>Amborellaceae</taxon>
        <taxon>Amborella</taxon>
    </lineage>
</organism>
<sequence length="632" mass="71408">MRKLLKSLLNGQGHHLFRPPSIPPHLGFLRMPYASSFSLPSVSSMEFEISIIDRACNLVQNYQWISLKTEFPSMNPSMAAFILSKLSSNHYLVLQFFLWVSDQPGFKHSVETYCTTLLVLSNGGLRSGIFVLIQRLIFNHSKSFLIEAVDFLVNHSVKPMFLDTIIVSLVRVQMFEEVVLVVGVINRHGYILPFQYCNRLVRFLKMNKGILDLNHVIFSSFTRLKKIGAGDGYTDSSGNKLDPNICKHIGLIRALCHKGKVEVALRLREKLLVVPDIGTYNHMMNCLCKLGYLAKANRLLKEIMELGLIPDCVTYTTLVDGFCRFNYIDGAFVLLNFMVMNGIKPNRIPCNILVNALCNRGQLEDANKLLAKLLTEHKASNLITMTILMNGHCREGNMLKALELWDEMLRKGILGISPNIVTYSTLINGHCREGKLVEAWIMLSKMSSNGVLPDHISYALVIRGLCLHGNVCRAHQLLHKMLDDSILPDPFVWNLVIDGYGRCGEIELVYEVTYHMLALSVAPNIFTYKALIHAHVKAGNLQGAFMLKEEMFENGILLDVVTYNLLIGGLCSFGHVYFAFQLHDEMLRRGYHPDTVTYTELIRGLCISGKTHEAHELLVKMKKMDVPLDHVP</sequence>
<feature type="repeat" description="PPR" evidence="3">
    <location>
        <begin position="454"/>
        <end position="488"/>
    </location>
</feature>
<dbReference type="InterPro" id="IPR002885">
    <property type="entry name" value="PPR_rpt"/>
</dbReference>
<proteinExistence type="inferred from homology"/>
<dbReference type="NCBIfam" id="TIGR00756">
    <property type="entry name" value="PPR"/>
    <property type="match status" value="9"/>
</dbReference>
<feature type="repeat" description="PPR" evidence="3">
    <location>
        <begin position="419"/>
        <end position="453"/>
    </location>
</feature>
<dbReference type="Pfam" id="PF01535">
    <property type="entry name" value="PPR"/>
    <property type="match status" value="3"/>
</dbReference>
<evidence type="ECO:0000256" key="2">
    <source>
        <dbReference type="ARBA" id="ARBA00022737"/>
    </source>
</evidence>
<keyword evidence="6" id="KW-1185">Reference proteome</keyword>
<feature type="repeat" description="PPR" evidence="3">
    <location>
        <begin position="524"/>
        <end position="558"/>
    </location>
</feature>
<keyword evidence="2" id="KW-0677">Repeat</keyword>
<dbReference type="PANTHER" id="PTHR46128:SF211">
    <property type="entry name" value="PENTACOTRIPEPTIDE-REPEAT REGION OF PRORP DOMAIN-CONTAINING PROTEIN"/>
    <property type="match status" value="1"/>
</dbReference>
<dbReference type="Proteomes" id="UP000017836">
    <property type="component" value="Unassembled WGS sequence"/>
</dbReference>
<evidence type="ECO:0008006" key="7">
    <source>
        <dbReference type="Google" id="ProtNLM"/>
    </source>
</evidence>
<dbReference type="GO" id="GO:0003729">
    <property type="term" value="F:mRNA binding"/>
    <property type="evidence" value="ECO:0000318"/>
    <property type="project" value="GO_Central"/>
</dbReference>
<dbReference type="GO" id="GO:0000963">
    <property type="term" value="P:mitochondrial RNA processing"/>
    <property type="evidence" value="ECO:0000318"/>
    <property type="project" value="GO_Central"/>
</dbReference>
<feature type="repeat" description="PPR" evidence="3">
    <location>
        <begin position="381"/>
        <end position="415"/>
    </location>
</feature>
<evidence type="ECO:0000313" key="6">
    <source>
        <dbReference type="Proteomes" id="UP000017836"/>
    </source>
</evidence>
<evidence type="ECO:0000256" key="4">
    <source>
        <dbReference type="SAM" id="Phobius"/>
    </source>
</evidence>
<name>W1NMQ8_AMBTC</name>
<dbReference type="Gene3D" id="1.25.40.10">
    <property type="entry name" value="Tetratricopeptide repeat domain"/>
    <property type="match status" value="4"/>
</dbReference>
<dbReference type="eggNOG" id="KOG4197">
    <property type="taxonomic scope" value="Eukaryota"/>
</dbReference>
<keyword evidence="4" id="KW-0472">Membrane</keyword>
<dbReference type="Pfam" id="PF13041">
    <property type="entry name" value="PPR_2"/>
    <property type="match status" value="4"/>
</dbReference>
<feature type="repeat" description="PPR" evidence="3">
    <location>
        <begin position="489"/>
        <end position="523"/>
    </location>
</feature>
<dbReference type="PANTHER" id="PTHR46128">
    <property type="entry name" value="MITOCHONDRIAL GROUP I INTRON SPLICING FACTOR CCM1"/>
    <property type="match status" value="1"/>
</dbReference>
<dbReference type="HOGENOM" id="CLU_002706_49_12_1"/>
<feature type="repeat" description="PPR" evidence="3">
    <location>
        <begin position="276"/>
        <end position="310"/>
    </location>
</feature>
<dbReference type="InterPro" id="IPR011990">
    <property type="entry name" value="TPR-like_helical_dom_sf"/>
</dbReference>
<feature type="repeat" description="PPR" evidence="3">
    <location>
        <begin position="594"/>
        <end position="628"/>
    </location>
</feature>